<keyword evidence="4" id="KW-1185">Reference proteome</keyword>
<dbReference type="InterPro" id="IPR036179">
    <property type="entry name" value="Ig-like_dom_sf"/>
</dbReference>
<sequence length="309" mass="35179">LEAVTVTEVRILSDSGRTDYVLAGEGVTLSCLYLLQKEETVRHIVWEKDDEATVYMYDMYNQRATPYSPLKAHVDPENSSPTTIALKNVSKELYGRYVCRVVTDLAAQSQSEAVLVVIVGKYIYAHFLSHLYTSDYERSKHSCSALQGTYIRSLVFDRIEKRSDGTYEISLFRRFSVDEFLQFPGQVSFHCYLLVVSTTWRRGVHHKMFGEAGCVSKIKPVKNGYYNLTSEKTCWNTPREGSRLTYGCNDNYELEGVSEYVCSNGDWKAVINETSNEKFILASQSDALQGPVCSKWSLRFQTLNVSFLP</sequence>
<protein>
    <recommendedName>
        <fullName evidence="2">Ig-like domain-containing protein</fullName>
    </recommendedName>
</protein>
<dbReference type="CDD" id="cd00033">
    <property type="entry name" value="CCP"/>
    <property type="match status" value="1"/>
</dbReference>
<evidence type="ECO:0000313" key="3">
    <source>
        <dbReference type="EMBL" id="RWS30585.1"/>
    </source>
</evidence>
<dbReference type="EMBL" id="NCKV01000449">
    <property type="protein sequence ID" value="RWS30585.1"/>
    <property type="molecule type" value="Genomic_DNA"/>
</dbReference>
<evidence type="ECO:0000313" key="4">
    <source>
        <dbReference type="Proteomes" id="UP000288716"/>
    </source>
</evidence>
<organism evidence="3 4">
    <name type="scientific">Leptotrombidium deliense</name>
    <dbReference type="NCBI Taxonomy" id="299467"/>
    <lineage>
        <taxon>Eukaryota</taxon>
        <taxon>Metazoa</taxon>
        <taxon>Ecdysozoa</taxon>
        <taxon>Arthropoda</taxon>
        <taxon>Chelicerata</taxon>
        <taxon>Arachnida</taxon>
        <taxon>Acari</taxon>
        <taxon>Acariformes</taxon>
        <taxon>Trombidiformes</taxon>
        <taxon>Prostigmata</taxon>
        <taxon>Anystina</taxon>
        <taxon>Parasitengona</taxon>
        <taxon>Trombiculoidea</taxon>
        <taxon>Trombiculidae</taxon>
        <taxon>Leptotrombidium</taxon>
    </lineage>
</organism>
<comment type="caution">
    <text evidence="3">The sequence shown here is derived from an EMBL/GenBank/DDBJ whole genome shotgun (WGS) entry which is preliminary data.</text>
</comment>
<dbReference type="VEuPathDB" id="VectorBase:LDEU001452"/>
<dbReference type="InterPro" id="IPR035976">
    <property type="entry name" value="Sushi/SCR/CCP_sf"/>
</dbReference>
<dbReference type="OrthoDB" id="9984531at2759"/>
<dbReference type="Pfam" id="PF00084">
    <property type="entry name" value="Sushi"/>
    <property type="match status" value="1"/>
</dbReference>
<dbReference type="SUPFAM" id="SSF48726">
    <property type="entry name" value="Immunoglobulin"/>
    <property type="match status" value="1"/>
</dbReference>
<dbReference type="InterPro" id="IPR007110">
    <property type="entry name" value="Ig-like_dom"/>
</dbReference>
<feature type="non-terminal residue" evidence="3">
    <location>
        <position position="1"/>
    </location>
</feature>
<proteinExistence type="predicted"/>
<dbReference type="Proteomes" id="UP000288716">
    <property type="component" value="Unassembled WGS sequence"/>
</dbReference>
<name>A0A443SSU3_9ACAR</name>
<feature type="domain" description="Ig-like" evidence="2">
    <location>
        <begin position="7"/>
        <end position="115"/>
    </location>
</feature>
<evidence type="ECO:0000256" key="1">
    <source>
        <dbReference type="ARBA" id="ARBA00023157"/>
    </source>
</evidence>
<gene>
    <name evidence="3" type="ORF">B4U80_09486</name>
</gene>
<reference evidence="3 4" key="1">
    <citation type="journal article" date="2018" name="Gigascience">
        <title>Genomes of trombidid mites reveal novel predicted allergens and laterally-transferred genes associated with secondary metabolism.</title>
        <authorList>
            <person name="Dong X."/>
            <person name="Chaisiri K."/>
            <person name="Xia D."/>
            <person name="Armstrong S.D."/>
            <person name="Fang Y."/>
            <person name="Donnelly M.J."/>
            <person name="Kadowaki T."/>
            <person name="McGarry J.W."/>
            <person name="Darby A.C."/>
            <person name="Makepeace B.L."/>
        </authorList>
    </citation>
    <scope>NUCLEOTIDE SEQUENCE [LARGE SCALE GENOMIC DNA]</scope>
    <source>
        <strain evidence="3">UoL-UT</strain>
    </source>
</reference>
<dbReference type="PROSITE" id="PS50835">
    <property type="entry name" value="IG_LIKE"/>
    <property type="match status" value="1"/>
</dbReference>
<accession>A0A443SSU3</accession>
<dbReference type="Gene3D" id="2.10.70.10">
    <property type="entry name" value="Complement Module, domain 1"/>
    <property type="match status" value="1"/>
</dbReference>
<evidence type="ECO:0000259" key="2">
    <source>
        <dbReference type="PROSITE" id="PS50835"/>
    </source>
</evidence>
<keyword evidence="1" id="KW-1015">Disulfide bond</keyword>
<dbReference type="AlphaFoldDB" id="A0A443SSU3"/>
<dbReference type="Gene3D" id="2.60.40.10">
    <property type="entry name" value="Immunoglobulins"/>
    <property type="match status" value="1"/>
</dbReference>
<dbReference type="InterPro" id="IPR013783">
    <property type="entry name" value="Ig-like_fold"/>
</dbReference>
<dbReference type="SUPFAM" id="SSF57535">
    <property type="entry name" value="Complement control module/SCR domain"/>
    <property type="match status" value="1"/>
</dbReference>
<dbReference type="InterPro" id="IPR000436">
    <property type="entry name" value="Sushi_SCR_CCP_dom"/>
</dbReference>